<accession>A0ABN3PYK4</accession>
<dbReference type="RefSeq" id="WP_344563458.1">
    <property type="nucleotide sequence ID" value="NZ_BAAARJ010000004.1"/>
</dbReference>
<feature type="region of interest" description="Disordered" evidence="1">
    <location>
        <begin position="137"/>
        <end position="201"/>
    </location>
</feature>
<evidence type="ECO:0000313" key="3">
    <source>
        <dbReference type="EMBL" id="GAA2602743.1"/>
    </source>
</evidence>
<organism evidence="3 4">
    <name type="scientific">Streptomyces axinellae</name>
    <dbReference type="NCBI Taxonomy" id="552788"/>
    <lineage>
        <taxon>Bacteria</taxon>
        <taxon>Bacillati</taxon>
        <taxon>Actinomycetota</taxon>
        <taxon>Actinomycetes</taxon>
        <taxon>Kitasatosporales</taxon>
        <taxon>Streptomycetaceae</taxon>
        <taxon>Streptomyces</taxon>
    </lineage>
</organism>
<keyword evidence="4" id="KW-1185">Reference proteome</keyword>
<protein>
    <submittedName>
        <fullName evidence="3">MoxR family ATPase</fullName>
    </submittedName>
</protein>
<dbReference type="EMBL" id="BAAARJ010000004">
    <property type="protein sequence ID" value="GAA2602743.1"/>
    <property type="molecule type" value="Genomic_DNA"/>
</dbReference>
<name>A0ABN3PYK4_9ACTN</name>
<dbReference type="InterPro" id="IPR003593">
    <property type="entry name" value="AAA+_ATPase"/>
</dbReference>
<reference evidence="3 4" key="1">
    <citation type="journal article" date="2019" name="Int. J. Syst. Evol. Microbiol.">
        <title>The Global Catalogue of Microorganisms (GCM) 10K type strain sequencing project: providing services to taxonomists for standard genome sequencing and annotation.</title>
        <authorList>
            <consortium name="The Broad Institute Genomics Platform"/>
            <consortium name="The Broad Institute Genome Sequencing Center for Infectious Disease"/>
            <person name="Wu L."/>
            <person name="Ma J."/>
        </authorList>
    </citation>
    <scope>NUCLEOTIDE SEQUENCE [LARGE SCALE GENOMIC DNA]</scope>
    <source>
        <strain evidence="3 4">JCM 16373</strain>
    </source>
</reference>
<feature type="compositionally biased region" description="Pro residues" evidence="1">
    <location>
        <begin position="143"/>
        <end position="153"/>
    </location>
</feature>
<sequence length="401" mass="43298">MSVPDWFVFRGTAEPHDGIDRLPPPPPWRAFDGGPVHTRVPPLGTESTRRLGVNAHSGAGPAWRTEELELVNAALYLRRPLLVTGDPGAGKSTLAHALAHELGLGRVLRWPVVSRTTLRDGLYAYDAIARLQDSQLGRTHVPAPDPPPAPEPATDPASASHPGSAPDSGRDSGSAPDPAVDPDSERGPGRREEVSRIPSGGQSIGRYLRLGPLGTALLPYERPRVLLIDELDKSDIDLPNDLLNVLEEGEFTLPELERIADREPETQVLTDDGERAVVAGGRVQCRAFPLVVMTSNGERDFPAPLLRRCLHLDLPSPGNVRAGADRLAAMVHAHFGDEGVAEREELIRSFLTSSPGSLRAADQLLNAIYLTQQAATGQDTDRERLADLLMRPLDAGERGPR</sequence>
<comment type="caution">
    <text evidence="3">The sequence shown here is derived from an EMBL/GenBank/DDBJ whole genome shotgun (WGS) entry which is preliminary data.</text>
</comment>
<dbReference type="InterPro" id="IPR027417">
    <property type="entry name" value="P-loop_NTPase"/>
</dbReference>
<proteinExistence type="predicted"/>
<evidence type="ECO:0000256" key="1">
    <source>
        <dbReference type="SAM" id="MobiDB-lite"/>
    </source>
</evidence>
<dbReference type="Gene3D" id="3.40.50.300">
    <property type="entry name" value="P-loop containing nucleotide triphosphate hydrolases"/>
    <property type="match status" value="2"/>
</dbReference>
<feature type="domain" description="AAA+ ATPase" evidence="2">
    <location>
        <begin position="77"/>
        <end position="318"/>
    </location>
</feature>
<dbReference type="SUPFAM" id="SSF52540">
    <property type="entry name" value="P-loop containing nucleoside triphosphate hydrolases"/>
    <property type="match status" value="1"/>
</dbReference>
<feature type="compositionally biased region" description="Basic and acidic residues" evidence="1">
    <location>
        <begin position="183"/>
        <end position="195"/>
    </location>
</feature>
<gene>
    <name evidence="3" type="ORF">GCM10009863_15180</name>
</gene>
<dbReference type="SMART" id="SM00382">
    <property type="entry name" value="AAA"/>
    <property type="match status" value="1"/>
</dbReference>
<dbReference type="Proteomes" id="UP001501447">
    <property type="component" value="Unassembled WGS sequence"/>
</dbReference>
<evidence type="ECO:0000313" key="4">
    <source>
        <dbReference type="Proteomes" id="UP001501447"/>
    </source>
</evidence>
<evidence type="ECO:0000259" key="2">
    <source>
        <dbReference type="SMART" id="SM00382"/>
    </source>
</evidence>